<reference evidence="1" key="3">
    <citation type="journal article" date="2017" name="Nature">
        <title>Genome sequence of the progenitor of the wheat D genome Aegilops tauschii.</title>
        <authorList>
            <person name="Luo M.C."/>
            <person name="Gu Y.Q."/>
            <person name="Puiu D."/>
            <person name="Wang H."/>
            <person name="Twardziok S.O."/>
            <person name="Deal K.R."/>
            <person name="Huo N."/>
            <person name="Zhu T."/>
            <person name="Wang L."/>
            <person name="Wang Y."/>
            <person name="McGuire P.E."/>
            <person name="Liu S."/>
            <person name="Long H."/>
            <person name="Ramasamy R.K."/>
            <person name="Rodriguez J.C."/>
            <person name="Van S.L."/>
            <person name="Yuan L."/>
            <person name="Wang Z."/>
            <person name="Xia Z."/>
            <person name="Xiao L."/>
            <person name="Anderson O.D."/>
            <person name="Ouyang S."/>
            <person name="Liang Y."/>
            <person name="Zimin A.V."/>
            <person name="Pertea G."/>
            <person name="Qi P."/>
            <person name="Bennetzen J.L."/>
            <person name="Dai X."/>
            <person name="Dawson M.W."/>
            <person name="Muller H.G."/>
            <person name="Kugler K."/>
            <person name="Rivarola-Duarte L."/>
            <person name="Spannagl M."/>
            <person name="Mayer K.F.X."/>
            <person name="Lu F.H."/>
            <person name="Bevan M.W."/>
            <person name="Leroy P."/>
            <person name="Li P."/>
            <person name="You F.M."/>
            <person name="Sun Q."/>
            <person name="Liu Z."/>
            <person name="Lyons E."/>
            <person name="Wicker T."/>
            <person name="Salzberg S.L."/>
            <person name="Devos K.M."/>
            <person name="Dvorak J."/>
        </authorList>
    </citation>
    <scope>NUCLEOTIDE SEQUENCE [LARGE SCALE GENOMIC DNA]</scope>
    <source>
        <strain evidence="1">cv. AL8/78</strain>
    </source>
</reference>
<dbReference type="EnsemblPlants" id="AET1Gv20646800.5">
    <property type="protein sequence ID" value="AET1Gv20646800.5"/>
    <property type="gene ID" value="AET1Gv20646800"/>
</dbReference>
<dbReference type="AlphaFoldDB" id="A0A452Z6F0"/>
<proteinExistence type="predicted"/>
<reference evidence="2" key="2">
    <citation type="journal article" date="2017" name="Nat. Plants">
        <title>The Aegilops tauschii genome reveals multiple impacts of transposons.</title>
        <authorList>
            <person name="Zhao G."/>
            <person name="Zou C."/>
            <person name="Li K."/>
            <person name="Wang K."/>
            <person name="Li T."/>
            <person name="Gao L."/>
            <person name="Zhang X."/>
            <person name="Wang H."/>
            <person name="Yang Z."/>
            <person name="Liu X."/>
            <person name="Jiang W."/>
            <person name="Mao L."/>
            <person name="Kong X."/>
            <person name="Jiao Y."/>
            <person name="Jia J."/>
        </authorList>
    </citation>
    <scope>NUCLEOTIDE SEQUENCE [LARGE SCALE GENOMIC DNA]</scope>
    <source>
        <strain evidence="2">cv. AL8/78</strain>
    </source>
</reference>
<reference evidence="1" key="5">
    <citation type="journal article" date="2021" name="G3 (Bethesda)">
        <title>Aegilops tauschii genome assembly Aet v5.0 features greater sequence contiguity and improved annotation.</title>
        <authorList>
            <person name="Wang L."/>
            <person name="Zhu T."/>
            <person name="Rodriguez J.C."/>
            <person name="Deal K.R."/>
            <person name="Dubcovsky J."/>
            <person name="McGuire P.E."/>
            <person name="Lux T."/>
            <person name="Spannagl M."/>
            <person name="Mayer K.F.X."/>
            <person name="Baldrich P."/>
            <person name="Meyers B.C."/>
            <person name="Huo N."/>
            <person name="Gu Y.Q."/>
            <person name="Zhou H."/>
            <person name="Devos K.M."/>
            <person name="Bennetzen J.L."/>
            <person name="Unver T."/>
            <person name="Budak H."/>
            <person name="Gulick P.J."/>
            <person name="Galiba G."/>
            <person name="Kalapos B."/>
            <person name="Nelson D.R."/>
            <person name="Li P."/>
            <person name="You F.M."/>
            <person name="Luo M.C."/>
            <person name="Dvorak J."/>
        </authorList>
    </citation>
    <scope>NUCLEOTIDE SEQUENCE [LARGE SCALE GENOMIC DNA]</scope>
    <source>
        <strain evidence="1">cv. AL8/78</strain>
    </source>
</reference>
<reference evidence="2" key="1">
    <citation type="journal article" date="2014" name="Science">
        <title>Ancient hybridizations among the ancestral genomes of bread wheat.</title>
        <authorList>
            <consortium name="International Wheat Genome Sequencing Consortium,"/>
            <person name="Marcussen T."/>
            <person name="Sandve S.R."/>
            <person name="Heier L."/>
            <person name="Spannagl M."/>
            <person name="Pfeifer M."/>
            <person name="Jakobsen K.S."/>
            <person name="Wulff B.B."/>
            <person name="Steuernagel B."/>
            <person name="Mayer K.F."/>
            <person name="Olsen O.A."/>
        </authorList>
    </citation>
    <scope>NUCLEOTIDE SEQUENCE [LARGE SCALE GENOMIC DNA]</scope>
    <source>
        <strain evidence="2">cv. AL8/78</strain>
    </source>
</reference>
<name>A0A452Z6F0_AEGTS</name>
<evidence type="ECO:0000313" key="1">
    <source>
        <dbReference type="EnsemblPlants" id="AET1Gv20646800.5"/>
    </source>
</evidence>
<evidence type="ECO:0000313" key="2">
    <source>
        <dbReference type="Proteomes" id="UP000015105"/>
    </source>
</evidence>
<protein>
    <submittedName>
        <fullName evidence="1">Uncharacterized protein</fullName>
    </submittedName>
</protein>
<sequence length="67" mass="7879">SMHLSYHRYSTRCICVHAHLYPFVTESSRRKLKKRESYTTSLAWLGPSRCKAHCPLQTKIWRALSLS</sequence>
<dbReference type="Proteomes" id="UP000015105">
    <property type="component" value="Chromosome 1D"/>
</dbReference>
<organism evidence="1 2">
    <name type="scientific">Aegilops tauschii subsp. strangulata</name>
    <name type="common">Goatgrass</name>
    <dbReference type="NCBI Taxonomy" id="200361"/>
    <lineage>
        <taxon>Eukaryota</taxon>
        <taxon>Viridiplantae</taxon>
        <taxon>Streptophyta</taxon>
        <taxon>Embryophyta</taxon>
        <taxon>Tracheophyta</taxon>
        <taxon>Spermatophyta</taxon>
        <taxon>Magnoliopsida</taxon>
        <taxon>Liliopsida</taxon>
        <taxon>Poales</taxon>
        <taxon>Poaceae</taxon>
        <taxon>BOP clade</taxon>
        <taxon>Pooideae</taxon>
        <taxon>Triticodae</taxon>
        <taxon>Triticeae</taxon>
        <taxon>Triticinae</taxon>
        <taxon>Aegilops</taxon>
    </lineage>
</organism>
<keyword evidence="2" id="KW-1185">Reference proteome</keyword>
<reference evidence="1" key="4">
    <citation type="submission" date="2019-03" db="UniProtKB">
        <authorList>
            <consortium name="EnsemblPlants"/>
        </authorList>
    </citation>
    <scope>IDENTIFICATION</scope>
</reference>
<dbReference type="Gramene" id="AET1Gv20646800.5">
    <property type="protein sequence ID" value="AET1Gv20646800.5"/>
    <property type="gene ID" value="AET1Gv20646800"/>
</dbReference>
<accession>A0A452Z6F0</accession>